<evidence type="ECO:0000313" key="1">
    <source>
        <dbReference type="EMBL" id="XBV26131.1"/>
    </source>
</evidence>
<dbReference type="InterPro" id="IPR007815">
    <property type="entry name" value="Emycin_Estase"/>
</dbReference>
<dbReference type="PROSITE" id="PS51318">
    <property type="entry name" value="TAT"/>
    <property type="match status" value="1"/>
</dbReference>
<protein>
    <submittedName>
        <fullName evidence="1">Erythromycin esterase family protein</fullName>
    </submittedName>
</protein>
<dbReference type="RefSeq" id="WP_350278934.1">
    <property type="nucleotide sequence ID" value="NZ_CP158165.1"/>
</dbReference>
<dbReference type="Gene3D" id="1.20.1440.30">
    <property type="entry name" value="Biosynthetic Protein domain"/>
    <property type="match status" value="1"/>
</dbReference>
<accession>A0AAU7THE5</accession>
<dbReference type="GO" id="GO:0046677">
    <property type="term" value="P:response to antibiotic"/>
    <property type="evidence" value="ECO:0007669"/>
    <property type="project" value="InterPro"/>
</dbReference>
<dbReference type="AlphaFoldDB" id="A0AAU7THE5"/>
<dbReference type="CDD" id="cd14728">
    <property type="entry name" value="Ere-like"/>
    <property type="match status" value="1"/>
</dbReference>
<dbReference type="PANTHER" id="PTHR31299:SF0">
    <property type="entry name" value="ESTERASE, PUTATIVE (AFU_ORTHOLOGUE AFUA_1G05850)-RELATED"/>
    <property type="match status" value="1"/>
</dbReference>
<reference evidence="1" key="1">
    <citation type="submission" date="2024-06" db="EMBL/GenBank/DDBJ databases">
        <title>Kribbella sp. strain HUAS MG21 genome sequences.</title>
        <authorList>
            <person name="Mo P."/>
        </authorList>
    </citation>
    <scope>NUCLEOTIDE SEQUENCE</scope>
    <source>
        <strain evidence="1">HUAS MG21</strain>
    </source>
</reference>
<dbReference type="EMBL" id="CP158165">
    <property type="protein sequence ID" value="XBV26131.1"/>
    <property type="molecule type" value="Genomic_DNA"/>
</dbReference>
<dbReference type="Gene3D" id="3.40.1660.10">
    <property type="entry name" value="EreA-like (biosynthetic domain)"/>
    <property type="match status" value="1"/>
</dbReference>
<name>A0AAU7THE5_9ACTN</name>
<organism evidence="1">
    <name type="scientific">Kribbella sp. HUAS MG21</name>
    <dbReference type="NCBI Taxonomy" id="3160966"/>
    <lineage>
        <taxon>Bacteria</taxon>
        <taxon>Bacillati</taxon>
        <taxon>Actinomycetota</taxon>
        <taxon>Actinomycetes</taxon>
        <taxon>Propionibacteriales</taxon>
        <taxon>Kribbellaceae</taxon>
        <taxon>Kribbella</taxon>
    </lineage>
</organism>
<dbReference type="Gene3D" id="3.30.1870.10">
    <property type="entry name" value="EreA-like, domain 2"/>
    <property type="match status" value="1"/>
</dbReference>
<dbReference type="SUPFAM" id="SSF159501">
    <property type="entry name" value="EreA/ChaN-like"/>
    <property type="match status" value="1"/>
</dbReference>
<gene>
    <name evidence="1" type="ORF">ABN611_06820</name>
</gene>
<proteinExistence type="predicted"/>
<dbReference type="InterPro" id="IPR006311">
    <property type="entry name" value="TAT_signal"/>
</dbReference>
<sequence>MTPISRRTLLTGSALAVATAGLRPVRSSATGDQLTSWINRNAKPVGDLRHTIGGAQIAGLGEAAHGTAEITHLKLRAVRDLVEHHGFRSVIFEDDWSLGTLLNDYVLTGRGDLHALMDELSTEARTHENAELFQYLRTYNATHRDKVRFAGSEYFSTRRLSYEAVAEYVARRAPHRLAELHRILDPIKPFTDNMGEYVQWYYREVKDKAPYVAGAQAVHALIRELPHRPNDRDHAVTEQHARQIRSFYTAFSLPEDEIWAYRDARAAENVRWWHSFTRNKVVYWAATAHTANAPHLRVTVPPGPDVRFKPVGAYLRQWYGARYRSVAYTLDHGTALGPTPLPPAPTDWFEHQLTATGRDNFLLDLRTKPQPPAVHAWLNQPARTRGLAEAGTTSYLTGDSPSTWFDVVLHTREVTPTHPLN</sequence>
<dbReference type="Pfam" id="PF05139">
    <property type="entry name" value="Erythro_esteras"/>
    <property type="match status" value="1"/>
</dbReference>
<dbReference type="InterPro" id="IPR052036">
    <property type="entry name" value="Hydrolase/PRTase-associated"/>
</dbReference>
<dbReference type="PANTHER" id="PTHR31299">
    <property type="entry name" value="ESTERASE, PUTATIVE (AFU_ORTHOLOGUE AFUA_1G05850)-RELATED"/>
    <property type="match status" value="1"/>
</dbReference>